<proteinExistence type="predicted"/>
<evidence type="ECO:0008006" key="4">
    <source>
        <dbReference type="Google" id="ProtNLM"/>
    </source>
</evidence>
<dbReference type="AlphaFoldDB" id="A0A517KWP7"/>
<keyword evidence="3" id="KW-1185">Reference proteome</keyword>
<feature type="compositionally biased region" description="Acidic residues" evidence="1">
    <location>
        <begin position="215"/>
        <end position="231"/>
    </location>
</feature>
<protein>
    <recommendedName>
        <fullName evidence="4">Fungal N-terminal domain-containing protein</fullName>
    </recommendedName>
</protein>
<dbReference type="EMBL" id="CP042185">
    <property type="protein sequence ID" value="QDS67803.1"/>
    <property type="molecule type" value="Genomic_DNA"/>
</dbReference>
<name>A0A517KWP7_9PEZI</name>
<organism evidence="2 3">
    <name type="scientific">Venturia effusa</name>
    <dbReference type="NCBI Taxonomy" id="50376"/>
    <lineage>
        <taxon>Eukaryota</taxon>
        <taxon>Fungi</taxon>
        <taxon>Dikarya</taxon>
        <taxon>Ascomycota</taxon>
        <taxon>Pezizomycotina</taxon>
        <taxon>Dothideomycetes</taxon>
        <taxon>Pleosporomycetidae</taxon>
        <taxon>Venturiales</taxon>
        <taxon>Venturiaceae</taxon>
        <taxon>Venturia</taxon>
    </lineage>
</organism>
<accession>A0A517KWP7</accession>
<sequence length="309" mass="34193">MVRQVLLDYTRINDAANQAESLTAVAAASGLTGTAIRILQRLRKAHERKLKLPEVLDRHKCELNSLKTIIELIDDEESLQTAAVTSELVRLQSVEDRLVKLLKELDSTSKSTVKQYTHQLSHGSAEEKRLVAIMEELCQVKSALLLRIQVASVGVMRAVGDMVLANADAIARVDTFLKEQLGDGKGLKIARLVKGRRLSSDGNVSFTLNELASLDGDDDDSEDETLVDTDSDTSSTGSRRKKTSLTRIILRNVTKEQAVMISAPIGEDIWTHISHLEIKDNRAEGNSLMVNYATTPEVFFKIMQLRNKG</sequence>
<gene>
    <name evidence="2" type="ORF">FKW77_006937</name>
</gene>
<dbReference type="OrthoDB" id="3559235at2759"/>
<reference evidence="2 3" key="1">
    <citation type="submission" date="2019-07" db="EMBL/GenBank/DDBJ databases">
        <title>Finished genome of Venturia effusa.</title>
        <authorList>
            <person name="Young C.A."/>
            <person name="Cox M.P."/>
            <person name="Ganley A.R.D."/>
            <person name="David W.J."/>
        </authorList>
    </citation>
    <scope>NUCLEOTIDE SEQUENCE [LARGE SCALE GENOMIC DNA]</scope>
    <source>
        <strain evidence="3">albino</strain>
    </source>
</reference>
<evidence type="ECO:0000256" key="1">
    <source>
        <dbReference type="SAM" id="MobiDB-lite"/>
    </source>
</evidence>
<evidence type="ECO:0000313" key="3">
    <source>
        <dbReference type="Proteomes" id="UP000316270"/>
    </source>
</evidence>
<dbReference type="Proteomes" id="UP000316270">
    <property type="component" value="Chromosome 1"/>
</dbReference>
<evidence type="ECO:0000313" key="2">
    <source>
        <dbReference type="EMBL" id="QDS67803.1"/>
    </source>
</evidence>
<feature type="region of interest" description="Disordered" evidence="1">
    <location>
        <begin position="215"/>
        <end position="239"/>
    </location>
</feature>